<dbReference type="Gene3D" id="1.10.150.20">
    <property type="entry name" value="5' to 3' exonuclease, C-terminal subdomain"/>
    <property type="match status" value="1"/>
</dbReference>
<name>A0A9Q4EXS5_MEDGN</name>
<dbReference type="Pfam" id="PF11799">
    <property type="entry name" value="IMS_C"/>
    <property type="match status" value="1"/>
</dbReference>
<keyword evidence="4" id="KW-0227">DNA damage</keyword>
<dbReference type="GO" id="GO:0003887">
    <property type="term" value="F:DNA-directed DNA polymerase activity"/>
    <property type="evidence" value="ECO:0007669"/>
    <property type="project" value="UniProtKB-KW"/>
</dbReference>
<evidence type="ECO:0000256" key="1">
    <source>
        <dbReference type="ARBA" id="ARBA00010945"/>
    </source>
</evidence>
<accession>A0A9Q4EXS5</accession>
<evidence type="ECO:0000256" key="3">
    <source>
        <dbReference type="ARBA" id="ARBA00022695"/>
    </source>
</evidence>
<dbReference type="SUPFAM" id="SSF56672">
    <property type="entry name" value="DNA/RNA polymerases"/>
    <property type="match status" value="1"/>
</dbReference>
<dbReference type="InterPro" id="IPR043502">
    <property type="entry name" value="DNA/RNA_pol_sf"/>
</dbReference>
<gene>
    <name evidence="7" type="ORF">OZZ17_03160</name>
</gene>
<keyword evidence="7" id="KW-0489">Methyltransferase</keyword>
<evidence type="ECO:0000256" key="5">
    <source>
        <dbReference type="ARBA" id="ARBA00022932"/>
    </source>
</evidence>
<dbReference type="GO" id="GO:0006281">
    <property type="term" value="P:DNA repair"/>
    <property type="evidence" value="ECO:0007669"/>
    <property type="project" value="InterPro"/>
</dbReference>
<dbReference type="InterPro" id="IPR017961">
    <property type="entry name" value="DNA_pol_Y-fam_little_finger"/>
</dbReference>
<dbReference type="GO" id="GO:0042276">
    <property type="term" value="P:error-prone translesion synthesis"/>
    <property type="evidence" value="ECO:0007669"/>
    <property type="project" value="TreeGrafter"/>
</dbReference>
<feature type="domain" description="UmuC" evidence="6">
    <location>
        <begin position="6"/>
        <end position="234"/>
    </location>
</feature>
<evidence type="ECO:0000259" key="6">
    <source>
        <dbReference type="PROSITE" id="PS50173"/>
    </source>
</evidence>
<evidence type="ECO:0000313" key="7">
    <source>
        <dbReference type="EMBL" id="MCZ0666534.1"/>
    </source>
</evidence>
<reference evidence="7" key="1">
    <citation type="submission" date="2022-11" db="EMBL/GenBank/DDBJ databases">
        <title>Temperate bacteriophages infecting mucin-degrading bacterium Ruminococcus gnavus from the human gut.</title>
        <authorList>
            <person name="Buttimer C."/>
        </authorList>
    </citation>
    <scope>NUCLEOTIDE SEQUENCE</scope>
    <source>
        <strain evidence="7">CCUG 49994</strain>
    </source>
</reference>
<dbReference type="EMBL" id="JAPRAY010000003">
    <property type="protein sequence ID" value="MCZ0666534.1"/>
    <property type="molecule type" value="Genomic_DNA"/>
</dbReference>
<dbReference type="InterPro" id="IPR050116">
    <property type="entry name" value="DNA_polymerase-Y"/>
</dbReference>
<dbReference type="Proteomes" id="UP001079535">
    <property type="component" value="Unassembled WGS sequence"/>
</dbReference>
<dbReference type="GO" id="GO:0032259">
    <property type="term" value="P:methylation"/>
    <property type="evidence" value="ECO:0007669"/>
    <property type="project" value="UniProtKB-KW"/>
</dbReference>
<dbReference type="GO" id="GO:0009432">
    <property type="term" value="P:SOS response"/>
    <property type="evidence" value="ECO:0007669"/>
    <property type="project" value="TreeGrafter"/>
</dbReference>
<proteinExistence type="inferred from homology"/>
<keyword evidence="5" id="KW-0239">DNA-directed DNA polymerase</keyword>
<evidence type="ECO:0000256" key="2">
    <source>
        <dbReference type="ARBA" id="ARBA00022457"/>
    </source>
</evidence>
<dbReference type="GO" id="GO:0003684">
    <property type="term" value="F:damaged DNA binding"/>
    <property type="evidence" value="ECO:0007669"/>
    <property type="project" value="InterPro"/>
</dbReference>
<keyword evidence="3" id="KW-0548">Nucleotidyltransferase</keyword>
<dbReference type="Gene3D" id="3.40.1170.60">
    <property type="match status" value="1"/>
</dbReference>
<dbReference type="RefSeq" id="WP_268803356.1">
    <property type="nucleotide sequence ID" value="NZ_JAPRAY010000003.1"/>
</dbReference>
<comment type="similarity">
    <text evidence="1">Belongs to the DNA polymerase type-Y family.</text>
</comment>
<evidence type="ECO:0000256" key="4">
    <source>
        <dbReference type="ARBA" id="ARBA00022763"/>
    </source>
</evidence>
<protein>
    <submittedName>
        <fullName evidence="7">DNA methylase</fullName>
    </submittedName>
</protein>
<keyword evidence="5" id="KW-0808">Transferase</keyword>
<dbReference type="PANTHER" id="PTHR11076">
    <property type="entry name" value="DNA REPAIR POLYMERASE UMUC / TRANSFERASE FAMILY MEMBER"/>
    <property type="match status" value="1"/>
</dbReference>
<sequence>MNNKSYIAIDLKSFYASVECIERGLDPMDTNLVVADNSRTEKTICLAVTPSLKSYGISGRPRLFEVVQRVQEINATRLYRLKKNEFPGQSYSKKILDTNPDLKVDYIVAPPRMAFYMKYSTRIYNIYLKYVAPEDIHVYSIDEVFMDVTSYLNTYGLSAKELAQKMILDVLNTTGITATAGIGTNLYLCKIAMDIVAKHIPADENGVRIAELDEKSYREKLWEHKPLTDFWRVGRGYIKKLESVGLYTMGDIARCSLGKESDYYNEDLLRRMFGKNTELLIDHAWGYEPVTISDIKAYKPESNSIGSGQVLHCGTDFDKTKIIVREMTEMLVLDLVSKNLVTDQIVLTIVYDRENLLDSSRMSKYKGEFSFDQYGRKIPKHAHGTVNLDSYTSSTSVIVRAVLDLFSRIVDENLLVRRINMSANHVISEKEAKKDRYEQLNLFDMIAEKENAVDQEQLKKEKDIQKAILDIKKKFGKNAILKGMSLQEGSTAIDRNNQIGGHKA</sequence>
<dbReference type="GO" id="GO:0008168">
    <property type="term" value="F:methyltransferase activity"/>
    <property type="evidence" value="ECO:0007669"/>
    <property type="project" value="UniProtKB-KW"/>
</dbReference>
<dbReference type="Gene3D" id="3.30.70.270">
    <property type="match status" value="1"/>
</dbReference>
<dbReference type="GO" id="GO:0005829">
    <property type="term" value="C:cytosol"/>
    <property type="evidence" value="ECO:0007669"/>
    <property type="project" value="TreeGrafter"/>
</dbReference>
<evidence type="ECO:0000313" key="8">
    <source>
        <dbReference type="Proteomes" id="UP001079535"/>
    </source>
</evidence>
<comment type="caution">
    <text evidence="7">The sequence shown here is derived from an EMBL/GenBank/DDBJ whole genome shotgun (WGS) entry which is preliminary data.</text>
</comment>
<dbReference type="PROSITE" id="PS50173">
    <property type="entry name" value="UMUC"/>
    <property type="match status" value="1"/>
</dbReference>
<dbReference type="InterPro" id="IPR001126">
    <property type="entry name" value="UmuC"/>
</dbReference>
<dbReference type="PANTHER" id="PTHR11076:SF35">
    <property type="entry name" value="DNA REPAIR PROTEIN HOMOLOG YOBH"/>
    <property type="match status" value="1"/>
</dbReference>
<keyword evidence="2" id="KW-0515">Mutator protein</keyword>
<dbReference type="Pfam" id="PF00817">
    <property type="entry name" value="IMS"/>
    <property type="match status" value="1"/>
</dbReference>
<organism evidence="7 8">
    <name type="scientific">Mediterraneibacter gnavus</name>
    <name type="common">Ruminococcus gnavus</name>
    <dbReference type="NCBI Taxonomy" id="33038"/>
    <lineage>
        <taxon>Bacteria</taxon>
        <taxon>Bacillati</taxon>
        <taxon>Bacillota</taxon>
        <taxon>Clostridia</taxon>
        <taxon>Lachnospirales</taxon>
        <taxon>Lachnospiraceae</taxon>
        <taxon>Mediterraneibacter</taxon>
    </lineage>
</organism>
<dbReference type="AlphaFoldDB" id="A0A9Q4EXS5"/>
<dbReference type="InterPro" id="IPR043128">
    <property type="entry name" value="Rev_trsase/Diguanyl_cyclase"/>
</dbReference>